<keyword evidence="3" id="KW-0547">Nucleotide-binding</keyword>
<protein>
    <recommendedName>
        <fullName evidence="3">Glucokinase</fullName>
        <ecNumber evidence="3">2.7.1.2</ecNumber>
    </recommendedName>
    <alternativeName>
        <fullName evidence="3">Glucose kinase</fullName>
    </alternativeName>
</protein>
<dbReference type="InterPro" id="IPR050201">
    <property type="entry name" value="Bacterial_glucokinase"/>
</dbReference>
<dbReference type="HAMAP" id="MF_00524">
    <property type="entry name" value="Glucokinase"/>
    <property type="match status" value="1"/>
</dbReference>
<keyword evidence="6" id="KW-1185">Reference proteome</keyword>
<dbReference type="SUPFAM" id="SSF53067">
    <property type="entry name" value="Actin-like ATPase domain"/>
    <property type="match status" value="1"/>
</dbReference>
<dbReference type="PANTHER" id="PTHR47690">
    <property type="entry name" value="GLUCOKINASE"/>
    <property type="match status" value="1"/>
</dbReference>
<dbReference type="InterPro" id="IPR003836">
    <property type="entry name" value="Glucokinase"/>
</dbReference>
<dbReference type="GO" id="GO:0005536">
    <property type="term" value="F:D-glucose binding"/>
    <property type="evidence" value="ECO:0007669"/>
    <property type="project" value="InterPro"/>
</dbReference>
<dbReference type="EMBL" id="CP048711">
    <property type="protein sequence ID" value="QIB65466.1"/>
    <property type="molecule type" value="Genomic_DNA"/>
</dbReference>
<dbReference type="Pfam" id="PF02685">
    <property type="entry name" value="Glucokinase"/>
    <property type="match status" value="1"/>
</dbReference>
<keyword evidence="3" id="KW-0067">ATP-binding</keyword>
<dbReference type="CDD" id="cd24008">
    <property type="entry name" value="ASKHA_NBD_GLK"/>
    <property type="match status" value="1"/>
</dbReference>
<comment type="subcellular location">
    <subcellularLocation>
        <location evidence="3">Cytoplasm</location>
    </subcellularLocation>
</comment>
<evidence type="ECO:0000256" key="3">
    <source>
        <dbReference type="HAMAP-Rule" id="MF_00524"/>
    </source>
</evidence>
<sequence>MITQKPRMVADVGGTNTRLALFDPADGQLHALHSYPNSDFASFEEVVASWLATLGEPAPATACVAVAAPPAGDRVVMSNVSWSFSCRELAGRFGFGQFRAINDFEAIAHALPHLLPADRVTLHPGGGSNGSRLATMGPGTGLGGALLQRCSRQWQAIACEPGYMDLAPASPEEARLWSLLLQQYPRVYAELLVSGPGLQRLYRGLATLGGTTPESLAAAEITQRALQGTDPVCVRALEYFCALLGAACSNFVLANGSYGGLYLAGGILPRLLPLLQCSDFHRRFVERDPLRAQLASIPVFVITHTQPGLLGAAHIPLNASPAGAAIGALRP</sequence>
<name>A0A6C0U0D3_9GAMM</name>
<dbReference type="KEGG" id="kim:G3T16_08685"/>
<accession>A0A6C0U0D3</accession>
<evidence type="ECO:0000256" key="1">
    <source>
        <dbReference type="ARBA" id="ARBA00022679"/>
    </source>
</evidence>
<comment type="similarity">
    <text evidence="3 4">Belongs to the bacterial glucokinase family.</text>
</comment>
<dbReference type="Proteomes" id="UP000477680">
    <property type="component" value="Chromosome"/>
</dbReference>
<proteinExistence type="inferred from homology"/>
<keyword evidence="1 3" id="KW-0808">Transferase</keyword>
<evidence type="ECO:0000256" key="2">
    <source>
        <dbReference type="ARBA" id="ARBA00022777"/>
    </source>
</evidence>
<dbReference type="GO" id="GO:0005524">
    <property type="term" value="F:ATP binding"/>
    <property type="evidence" value="ECO:0007669"/>
    <property type="project" value="UniProtKB-UniRule"/>
</dbReference>
<keyword evidence="3" id="KW-0324">Glycolysis</keyword>
<reference evidence="5 6" key="1">
    <citation type="submission" date="2020-02" db="EMBL/GenBank/DDBJ databases">
        <title>Genome sequencing for Kineobactrum sp. M2.</title>
        <authorList>
            <person name="Park S.-J."/>
        </authorList>
    </citation>
    <scope>NUCLEOTIDE SEQUENCE [LARGE SCALE GENOMIC DNA]</scope>
    <source>
        <strain evidence="5 6">M2</strain>
    </source>
</reference>
<dbReference type="Gene3D" id="3.30.420.40">
    <property type="match status" value="1"/>
</dbReference>
<gene>
    <name evidence="3 5" type="primary">glk</name>
    <name evidence="5" type="ORF">G3T16_08685</name>
</gene>
<organism evidence="5 6">
    <name type="scientific">Kineobactrum salinum</name>
    <dbReference type="NCBI Taxonomy" id="2708301"/>
    <lineage>
        <taxon>Bacteria</taxon>
        <taxon>Pseudomonadati</taxon>
        <taxon>Pseudomonadota</taxon>
        <taxon>Gammaproteobacteria</taxon>
        <taxon>Cellvibrionales</taxon>
        <taxon>Halieaceae</taxon>
        <taxon>Kineobactrum</taxon>
    </lineage>
</organism>
<evidence type="ECO:0000313" key="6">
    <source>
        <dbReference type="Proteomes" id="UP000477680"/>
    </source>
</evidence>
<keyword evidence="2 3" id="KW-0418">Kinase</keyword>
<dbReference type="InterPro" id="IPR043129">
    <property type="entry name" value="ATPase_NBD"/>
</dbReference>
<feature type="binding site" evidence="3">
    <location>
        <begin position="10"/>
        <end position="15"/>
    </location>
    <ligand>
        <name>ATP</name>
        <dbReference type="ChEBI" id="CHEBI:30616"/>
    </ligand>
</feature>
<dbReference type="RefSeq" id="WP_163494709.1">
    <property type="nucleotide sequence ID" value="NZ_CP048711.1"/>
</dbReference>
<dbReference type="Gene3D" id="3.40.367.20">
    <property type="match status" value="1"/>
</dbReference>
<dbReference type="EC" id="2.7.1.2" evidence="3"/>
<dbReference type="GO" id="GO:0005829">
    <property type="term" value="C:cytosol"/>
    <property type="evidence" value="ECO:0007669"/>
    <property type="project" value="TreeGrafter"/>
</dbReference>
<dbReference type="NCBIfam" id="TIGR00749">
    <property type="entry name" value="glk"/>
    <property type="match status" value="1"/>
</dbReference>
<keyword evidence="3" id="KW-0963">Cytoplasm</keyword>
<dbReference type="AlphaFoldDB" id="A0A6C0U0D3"/>
<evidence type="ECO:0000313" key="5">
    <source>
        <dbReference type="EMBL" id="QIB65466.1"/>
    </source>
</evidence>
<dbReference type="GO" id="GO:0006096">
    <property type="term" value="P:glycolytic process"/>
    <property type="evidence" value="ECO:0007669"/>
    <property type="project" value="UniProtKB-UniRule"/>
</dbReference>
<comment type="catalytic activity">
    <reaction evidence="3">
        <text>D-glucose + ATP = D-glucose 6-phosphate + ADP + H(+)</text>
        <dbReference type="Rhea" id="RHEA:17825"/>
        <dbReference type="ChEBI" id="CHEBI:4167"/>
        <dbReference type="ChEBI" id="CHEBI:15378"/>
        <dbReference type="ChEBI" id="CHEBI:30616"/>
        <dbReference type="ChEBI" id="CHEBI:61548"/>
        <dbReference type="ChEBI" id="CHEBI:456216"/>
        <dbReference type="EC" id="2.7.1.2"/>
    </reaction>
</comment>
<dbReference type="GO" id="GO:0004340">
    <property type="term" value="F:glucokinase activity"/>
    <property type="evidence" value="ECO:0007669"/>
    <property type="project" value="UniProtKB-UniRule"/>
</dbReference>
<evidence type="ECO:0000256" key="4">
    <source>
        <dbReference type="RuleBase" id="RU004046"/>
    </source>
</evidence>
<dbReference type="PANTHER" id="PTHR47690:SF1">
    <property type="entry name" value="GLUCOKINASE"/>
    <property type="match status" value="1"/>
</dbReference>